<dbReference type="InterPro" id="IPR006015">
    <property type="entry name" value="Universal_stress_UspA"/>
</dbReference>
<accession>A0A5K8AJV8</accession>
<reference evidence="3 4" key="1">
    <citation type="submission" date="2019-11" db="EMBL/GenBank/DDBJ databases">
        <title>Comparative genomics of hydrocarbon-degrading Desulfosarcina strains.</title>
        <authorList>
            <person name="Watanabe M."/>
            <person name="Kojima H."/>
            <person name="Fukui M."/>
        </authorList>
    </citation>
    <scope>NUCLEOTIDE SEQUENCE [LARGE SCALE GENOMIC DNA]</scope>
    <source>
        <strain evidence="4">oXyS1</strain>
    </source>
</reference>
<dbReference type="CDD" id="cd00293">
    <property type="entry name" value="USP-like"/>
    <property type="match status" value="2"/>
</dbReference>
<dbReference type="SUPFAM" id="SSF52402">
    <property type="entry name" value="Adenine nucleotide alpha hydrolases-like"/>
    <property type="match status" value="2"/>
</dbReference>
<dbReference type="Pfam" id="PF00582">
    <property type="entry name" value="Usp"/>
    <property type="match status" value="2"/>
</dbReference>
<dbReference type="RefSeq" id="WP_162459195.1">
    <property type="nucleotide sequence ID" value="NZ_AP021879.1"/>
</dbReference>
<evidence type="ECO:0000313" key="4">
    <source>
        <dbReference type="Proteomes" id="UP000422108"/>
    </source>
</evidence>
<feature type="domain" description="UspA" evidence="2">
    <location>
        <begin position="1"/>
        <end position="150"/>
    </location>
</feature>
<dbReference type="PANTHER" id="PTHR46268">
    <property type="entry name" value="STRESS RESPONSE PROTEIN NHAX"/>
    <property type="match status" value="1"/>
</dbReference>
<protein>
    <recommendedName>
        <fullName evidence="2">UspA domain-containing protein</fullName>
    </recommendedName>
</protein>
<gene>
    <name evidence="3" type="ORF">DSCOOX_61770</name>
</gene>
<dbReference type="Gene3D" id="3.40.50.620">
    <property type="entry name" value="HUPs"/>
    <property type="match status" value="2"/>
</dbReference>
<keyword evidence="4" id="KW-1185">Reference proteome</keyword>
<evidence type="ECO:0000256" key="1">
    <source>
        <dbReference type="ARBA" id="ARBA00008791"/>
    </source>
</evidence>
<proteinExistence type="inferred from homology"/>
<dbReference type="Proteomes" id="UP000422108">
    <property type="component" value="Chromosome"/>
</dbReference>
<dbReference type="InterPro" id="IPR006016">
    <property type="entry name" value="UspA"/>
</dbReference>
<evidence type="ECO:0000259" key="2">
    <source>
        <dbReference type="Pfam" id="PF00582"/>
    </source>
</evidence>
<dbReference type="InterPro" id="IPR014729">
    <property type="entry name" value="Rossmann-like_a/b/a_fold"/>
</dbReference>
<dbReference type="PRINTS" id="PR01438">
    <property type="entry name" value="UNVRSLSTRESS"/>
</dbReference>
<name>A0A5K8AJV8_9BACT</name>
<organism evidence="3 4">
    <name type="scientific">Desulfosarcina ovata subsp. ovata</name>
    <dbReference type="NCBI Taxonomy" id="2752305"/>
    <lineage>
        <taxon>Bacteria</taxon>
        <taxon>Pseudomonadati</taxon>
        <taxon>Thermodesulfobacteriota</taxon>
        <taxon>Desulfobacteria</taxon>
        <taxon>Desulfobacterales</taxon>
        <taxon>Desulfosarcinaceae</taxon>
        <taxon>Desulfosarcina</taxon>
    </lineage>
</organism>
<evidence type="ECO:0000313" key="3">
    <source>
        <dbReference type="EMBL" id="BBO92997.1"/>
    </source>
</evidence>
<dbReference type="EMBL" id="AP021879">
    <property type="protein sequence ID" value="BBO92997.1"/>
    <property type="molecule type" value="Genomic_DNA"/>
</dbReference>
<sequence>MFNRILVASDLVATPDAPVLSAIGLARQQGSRIFLLHVMESASTENRHQVRHFATDETIHANPAYEATVAQALARTYGDHLAGLDHGIEVAAGFPWEAILQMAAAVDADLIVLGPHSTRARDKGVVRTAGRVGSTVENVITRETCPVMVVNRPAQPDQLRFRQVLVPIDFSRACECAVCFAARLAARHVSRLQVFHMLPVPPYPKYSHEDFIADSEKARKRLETLCSPYLEGIEHEYRVRAGSMPHLEILKSATETETDLIVLGSHTKEASGKWYPGSVVERVSYRAACPVMVINDPEVLIRWEGSVAPADDAADDHLIHVLTGRVSR</sequence>
<dbReference type="PANTHER" id="PTHR46268:SF6">
    <property type="entry name" value="UNIVERSAL STRESS PROTEIN UP12"/>
    <property type="match status" value="1"/>
</dbReference>
<feature type="domain" description="UspA" evidence="2">
    <location>
        <begin position="161"/>
        <end position="294"/>
    </location>
</feature>
<dbReference type="AlphaFoldDB" id="A0A5K8AJV8"/>
<comment type="similarity">
    <text evidence="1">Belongs to the universal stress protein A family.</text>
</comment>